<proteinExistence type="predicted"/>
<keyword evidence="3" id="KW-1185">Reference proteome</keyword>
<evidence type="ECO:0000313" key="2">
    <source>
        <dbReference type="EMBL" id="MVT41665.1"/>
    </source>
</evidence>
<sequence>MKRTLIFTVFIFCTFLQVNAQIFATAGKAINGYDPVAFFKSSKAVKGADSLFYQWKGVTWLFSDKENMNAFKESPEKYIPQYGGYCAYGTADGHQSPSQIDTWTIVDDKLYFNYNSKVKEMWAKDQKALIMKADSNWLKLKKQE</sequence>
<dbReference type="AlphaFoldDB" id="A0A6N8J8Q9"/>
<organism evidence="2 3">
    <name type="scientific">Chitinophaga oryziterrae</name>
    <dbReference type="NCBI Taxonomy" id="1031224"/>
    <lineage>
        <taxon>Bacteria</taxon>
        <taxon>Pseudomonadati</taxon>
        <taxon>Bacteroidota</taxon>
        <taxon>Chitinophagia</taxon>
        <taxon>Chitinophagales</taxon>
        <taxon>Chitinophagaceae</taxon>
        <taxon>Chitinophaga</taxon>
    </lineage>
</organism>
<name>A0A6N8J8Q9_9BACT</name>
<dbReference type="RefSeq" id="WP_157300296.1">
    <property type="nucleotide sequence ID" value="NZ_BAAAZB010000006.1"/>
</dbReference>
<feature type="chain" id="PRO_5026895170" evidence="1">
    <location>
        <begin position="21"/>
        <end position="144"/>
    </location>
</feature>
<evidence type="ECO:0000256" key="1">
    <source>
        <dbReference type="SAM" id="SignalP"/>
    </source>
</evidence>
<keyword evidence="1" id="KW-0732">Signal</keyword>
<feature type="signal peptide" evidence="1">
    <location>
        <begin position="1"/>
        <end position="20"/>
    </location>
</feature>
<dbReference type="EMBL" id="WRXO01000003">
    <property type="protein sequence ID" value="MVT41665.1"/>
    <property type="molecule type" value="Genomic_DNA"/>
</dbReference>
<comment type="caution">
    <text evidence="2">The sequence shown here is derived from an EMBL/GenBank/DDBJ whole genome shotgun (WGS) entry which is preliminary data.</text>
</comment>
<dbReference type="Proteomes" id="UP000468388">
    <property type="component" value="Unassembled WGS sequence"/>
</dbReference>
<dbReference type="NCBIfam" id="NF041384">
    <property type="entry name" value="YHS_seleno_dom"/>
    <property type="match status" value="1"/>
</dbReference>
<protein>
    <submittedName>
        <fullName evidence="2">YHS domain protein</fullName>
    </submittedName>
</protein>
<gene>
    <name evidence="2" type="ORF">GO495_13835</name>
</gene>
<dbReference type="OrthoDB" id="344729at2"/>
<evidence type="ECO:0000313" key="3">
    <source>
        <dbReference type="Proteomes" id="UP000468388"/>
    </source>
</evidence>
<reference evidence="2 3" key="1">
    <citation type="submission" date="2019-12" db="EMBL/GenBank/DDBJ databases">
        <title>The draft genomic sequence of strain Chitinophaga oryziterrae JCM 16595.</title>
        <authorList>
            <person name="Zhang X."/>
        </authorList>
    </citation>
    <scope>NUCLEOTIDE SEQUENCE [LARGE SCALE GENOMIC DNA]</scope>
    <source>
        <strain evidence="2 3">JCM 16595</strain>
    </source>
</reference>
<accession>A0A6N8J8Q9</accession>